<evidence type="ECO:0000313" key="2">
    <source>
        <dbReference type="EMBL" id="CEK81504.1"/>
    </source>
</evidence>
<feature type="coiled-coil region" evidence="1">
    <location>
        <begin position="121"/>
        <end position="166"/>
    </location>
</feature>
<dbReference type="EMBL" id="HACG01034639">
    <property type="protein sequence ID" value="CEK81504.1"/>
    <property type="molecule type" value="Transcribed_RNA"/>
</dbReference>
<dbReference type="AlphaFoldDB" id="A0A0B7AKG1"/>
<sequence length="295" mass="33602">MQSGHLPSALHKILKCKLDDIAKTQRHLLRATKLIGKQVAEVEENLSNLASAEGYTANEAMALAIYMDELLEKMRNCHQALTSLPNKPNGLKHAEMLTEADENHSHTFQSDGSVTISTAIHDILKTQIETLQQQVDSLQESKDMKLQELEAKVNMLEDDQDVRENSFDTKLKNIEARLLLLQGVQLRDETSNKNVVSGLHKLRTDFSSVQNDVIRLDVHQDVLENKIRDVMRTTDDLVNLRMILNDFHMNLTQREELTQKFNHLEEEVTTFKCMFSPFLDQIPDDIPAPPVVVID</sequence>
<keyword evidence="1" id="KW-0175">Coiled coil</keyword>
<reference evidence="2" key="1">
    <citation type="submission" date="2014-12" db="EMBL/GenBank/DDBJ databases">
        <title>Insight into the proteome of Arion vulgaris.</title>
        <authorList>
            <person name="Aradska J."/>
            <person name="Bulat T."/>
            <person name="Smidak R."/>
            <person name="Sarate P."/>
            <person name="Gangsoo J."/>
            <person name="Sialana F."/>
            <person name="Bilban M."/>
            <person name="Lubec G."/>
        </authorList>
    </citation>
    <scope>NUCLEOTIDE SEQUENCE</scope>
    <source>
        <tissue evidence="2">Skin</tissue>
    </source>
</reference>
<organism evidence="2">
    <name type="scientific">Arion vulgaris</name>
    <dbReference type="NCBI Taxonomy" id="1028688"/>
    <lineage>
        <taxon>Eukaryota</taxon>
        <taxon>Metazoa</taxon>
        <taxon>Spiralia</taxon>
        <taxon>Lophotrochozoa</taxon>
        <taxon>Mollusca</taxon>
        <taxon>Gastropoda</taxon>
        <taxon>Heterobranchia</taxon>
        <taxon>Euthyneura</taxon>
        <taxon>Panpulmonata</taxon>
        <taxon>Eupulmonata</taxon>
        <taxon>Stylommatophora</taxon>
        <taxon>Helicina</taxon>
        <taxon>Arionoidea</taxon>
        <taxon>Arionidae</taxon>
        <taxon>Arion</taxon>
    </lineage>
</organism>
<proteinExistence type="predicted"/>
<name>A0A0B7AKG1_9EUPU</name>
<accession>A0A0B7AKG1</accession>
<evidence type="ECO:0000256" key="1">
    <source>
        <dbReference type="SAM" id="Coils"/>
    </source>
</evidence>
<gene>
    <name evidence="2" type="primary">ORF126402</name>
</gene>
<protein>
    <submittedName>
        <fullName evidence="2">Uncharacterized protein</fullName>
    </submittedName>
</protein>